<dbReference type="Proteomes" id="UP000249547">
    <property type="component" value="Unassembled WGS sequence"/>
</dbReference>
<dbReference type="Gene3D" id="3.40.50.2300">
    <property type="match status" value="1"/>
</dbReference>
<dbReference type="SMART" id="SM00448">
    <property type="entry name" value="REC"/>
    <property type="match status" value="1"/>
</dbReference>
<evidence type="ECO:0000313" key="3">
    <source>
        <dbReference type="EMBL" id="RAJ01625.1"/>
    </source>
</evidence>
<dbReference type="InterPro" id="IPR052893">
    <property type="entry name" value="TCS_response_regulator"/>
</dbReference>
<accession>A0A327QCC5</accession>
<evidence type="ECO:0000313" key="4">
    <source>
        <dbReference type="Proteomes" id="UP000249547"/>
    </source>
</evidence>
<comment type="caution">
    <text evidence="3">The sequence shown here is derived from an EMBL/GenBank/DDBJ whole genome shotgun (WGS) entry which is preliminary data.</text>
</comment>
<dbReference type="PANTHER" id="PTHR44520">
    <property type="entry name" value="RESPONSE REGULATOR RCP1-RELATED"/>
    <property type="match status" value="1"/>
</dbReference>
<dbReference type="PROSITE" id="PS50110">
    <property type="entry name" value="RESPONSE_REGULATORY"/>
    <property type="match status" value="1"/>
</dbReference>
<evidence type="ECO:0000256" key="1">
    <source>
        <dbReference type="PROSITE-ProRule" id="PRU00169"/>
    </source>
</evidence>
<name>A0A327QCC5_9BACT</name>
<proteinExistence type="predicted"/>
<dbReference type="EMBL" id="QLLL01000007">
    <property type="protein sequence ID" value="RAJ01625.1"/>
    <property type="molecule type" value="Genomic_DNA"/>
</dbReference>
<sequence length="153" mass="17792">MNKQLTDEKRYILVADDDADDRDMLLAAFTESNLPQQLIFVENGEELMLYLRRKGKYRDEIAFPHPKLILLDLNMPKKDGREALEEIRADKHLKGLPIIVVTTSKEERDVERCYEIGANSFIIKPVTFSALLEFCSIISQYWFNLVEMPPLND</sequence>
<dbReference type="AlphaFoldDB" id="A0A327QCC5"/>
<dbReference type="InterPro" id="IPR001789">
    <property type="entry name" value="Sig_transdc_resp-reg_receiver"/>
</dbReference>
<gene>
    <name evidence="3" type="ORF">LX64_03842</name>
</gene>
<evidence type="ECO:0000259" key="2">
    <source>
        <dbReference type="PROSITE" id="PS50110"/>
    </source>
</evidence>
<dbReference type="CDD" id="cd17557">
    <property type="entry name" value="REC_Rcp-like"/>
    <property type="match status" value="1"/>
</dbReference>
<keyword evidence="4" id="KW-1185">Reference proteome</keyword>
<dbReference type="Pfam" id="PF00072">
    <property type="entry name" value="Response_reg"/>
    <property type="match status" value="1"/>
</dbReference>
<feature type="modified residue" description="4-aspartylphosphate" evidence="1">
    <location>
        <position position="72"/>
    </location>
</feature>
<dbReference type="RefSeq" id="WP_111599261.1">
    <property type="nucleotide sequence ID" value="NZ_QLLL01000007.1"/>
</dbReference>
<dbReference type="GO" id="GO:0000160">
    <property type="term" value="P:phosphorelay signal transduction system"/>
    <property type="evidence" value="ECO:0007669"/>
    <property type="project" value="InterPro"/>
</dbReference>
<dbReference type="SUPFAM" id="SSF52172">
    <property type="entry name" value="CheY-like"/>
    <property type="match status" value="1"/>
</dbReference>
<dbReference type="OrthoDB" id="7631574at2"/>
<reference evidence="3 4" key="1">
    <citation type="submission" date="2018-06" db="EMBL/GenBank/DDBJ databases">
        <title>Genomic Encyclopedia of Archaeal and Bacterial Type Strains, Phase II (KMG-II): from individual species to whole genera.</title>
        <authorList>
            <person name="Goeker M."/>
        </authorList>
    </citation>
    <scope>NUCLEOTIDE SEQUENCE [LARGE SCALE GENOMIC DNA]</scope>
    <source>
        <strain evidence="3 4">DSM 23857</strain>
    </source>
</reference>
<organism evidence="3 4">
    <name type="scientific">Chitinophaga skermanii</name>
    <dbReference type="NCBI Taxonomy" id="331697"/>
    <lineage>
        <taxon>Bacteria</taxon>
        <taxon>Pseudomonadati</taxon>
        <taxon>Bacteroidota</taxon>
        <taxon>Chitinophagia</taxon>
        <taxon>Chitinophagales</taxon>
        <taxon>Chitinophagaceae</taxon>
        <taxon>Chitinophaga</taxon>
    </lineage>
</organism>
<keyword evidence="1" id="KW-0597">Phosphoprotein</keyword>
<protein>
    <submittedName>
        <fullName evidence="3">CheY-like chemotaxis protein</fullName>
    </submittedName>
</protein>
<feature type="domain" description="Response regulatory" evidence="2">
    <location>
        <begin position="11"/>
        <end position="139"/>
    </location>
</feature>
<dbReference type="InterPro" id="IPR011006">
    <property type="entry name" value="CheY-like_superfamily"/>
</dbReference>